<reference evidence="2 3" key="1">
    <citation type="journal article" date="2021" name="Sci. Rep.">
        <title>Chromosome anchoring in Senegalese sole (Solea senegalensis) reveals sex-associated markers and genome rearrangements in flatfish.</title>
        <authorList>
            <person name="Guerrero-Cozar I."/>
            <person name="Gomez-Garrido J."/>
            <person name="Berbel C."/>
            <person name="Martinez-Blanch J.F."/>
            <person name="Alioto T."/>
            <person name="Claros M.G."/>
            <person name="Gagnaire P.A."/>
            <person name="Manchado M."/>
        </authorList>
    </citation>
    <scope>NUCLEOTIDE SEQUENCE [LARGE SCALE GENOMIC DNA]</scope>
    <source>
        <strain evidence="2">Sse05_10M</strain>
    </source>
</reference>
<organism evidence="2 3">
    <name type="scientific">Solea senegalensis</name>
    <name type="common">Senegalese sole</name>
    <dbReference type="NCBI Taxonomy" id="28829"/>
    <lineage>
        <taxon>Eukaryota</taxon>
        <taxon>Metazoa</taxon>
        <taxon>Chordata</taxon>
        <taxon>Craniata</taxon>
        <taxon>Vertebrata</taxon>
        <taxon>Euteleostomi</taxon>
        <taxon>Actinopterygii</taxon>
        <taxon>Neopterygii</taxon>
        <taxon>Teleostei</taxon>
        <taxon>Neoteleostei</taxon>
        <taxon>Acanthomorphata</taxon>
        <taxon>Carangaria</taxon>
        <taxon>Pleuronectiformes</taxon>
        <taxon>Pleuronectoidei</taxon>
        <taxon>Soleidae</taxon>
        <taxon>Solea</taxon>
    </lineage>
</organism>
<feature type="region of interest" description="Disordered" evidence="1">
    <location>
        <begin position="106"/>
        <end position="133"/>
    </location>
</feature>
<dbReference type="Proteomes" id="UP000693946">
    <property type="component" value="Linkage Group LG12"/>
</dbReference>
<accession>A0AAV6SL07</accession>
<protein>
    <submittedName>
        <fullName evidence="2">Uncharacterized protein</fullName>
    </submittedName>
</protein>
<comment type="caution">
    <text evidence="2">The sequence shown here is derived from an EMBL/GenBank/DDBJ whole genome shotgun (WGS) entry which is preliminary data.</text>
</comment>
<sequence>MFQIRPERPGQGRRCPHSRLLSASLTLTETQCRRDLDLPMTTSTLQPIIHCCLLCGAEAGSHVTNNSEKDELVPQFVTVEGRYSPVRSGPLMKVFQRRDIIIVVPSPSAASPSDEFVRSTRDEDSAEAGDARI</sequence>
<evidence type="ECO:0000313" key="3">
    <source>
        <dbReference type="Proteomes" id="UP000693946"/>
    </source>
</evidence>
<name>A0AAV6SL07_SOLSE</name>
<evidence type="ECO:0000313" key="2">
    <source>
        <dbReference type="EMBL" id="KAG7517442.1"/>
    </source>
</evidence>
<feature type="compositionally biased region" description="Basic and acidic residues" evidence="1">
    <location>
        <begin position="115"/>
        <end position="133"/>
    </location>
</feature>
<gene>
    <name evidence="2" type="ORF">JOB18_007621</name>
</gene>
<dbReference type="AlphaFoldDB" id="A0AAV6SL07"/>
<proteinExistence type="predicted"/>
<keyword evidence="3" id="KW-1185">Reference proteome</keyword>
<dbReference type="EMBL" id="JAGKHQ010000004">
    <property type="protein sequence ID" value="KAG7517442.1"/>
    <property type="molecule type" value="Genomic_DNA"/>
</dbReference>
<evidence type="ECO:0000256" key="1">
    <source>
        <dbReference type="SAM" id="MobiDB-lite"/>
    </source>
</evidence>